<proteinExistence type="predicted"/>
<sequence length="62" mass="6534">MGREKAPGWLYPDLETTGQADAREAVLSATSCPVCGALVPEAAADKHFRWHTTPSGTPVPKG</sequence>
<reference evidence="1 2" key="1">
    <citation type="submission" date="2022-12" db="EMBL/GenBank/DDBJ databases">
        <authorList>
            <person name="Batteikh M."/>
            <person name="Krug K."/>
            <person name="Kamarzar M."/>
            <person name="Huq N."/>
            <person name="Esparza P.D."/>
            <person name="Ma Y."/>
            <person name="Wang J.Y."/>
            <person name="Fleming H.S."/>
            <person name="Wright N.E."/>
            <person name="Melkote A."/>
            <person name="Senthilvelan J."/>
            <person name="Rajiv S."/>
            <person name="Paek B.H."/>
            <person name="Gonzalez C."/>
            <person name="Abuwarda M."/>
            <person name="Niazmandi K."/>
            <person name="Whang A."/>
            <person name="Magaling J.T.M."/>
            <person name="Seeman S."/>
            <person name="Chai A.E."/>
            <person name="Zorawik M."/>
            <person name="Kasemsunt F."/>
            <person name="Garza D.R."/>
            <person name="Ngo R.T."/>
            <person name="Reddi K."/>
            <person name="Freise A.C."/>
            <person name="Garcia-Vedrenne A.E."/>
            <person name="Garlena R.A."/>
            <person name="Russell D.A."/>
            <person name="Jacobs-Sera D."/>
            <person name="Hatfull G.F."/>
        </authorList>
    </citation>
    <scope>NUCLEOTIDE SEQUENCE [LARGE SCALE GENOMIC DNA]</scope>
</reference>
<evidence type="ECO:0000313" key="2">
    <source>
        <dbReference type="Proteomes" id="UP001212175"/>
    </source>
</evidence>
<accession>A0AA49E540</accession>
<name>A0AA49E540_9CAUD</name>
<keyword evidence="2" id="KW-1185">Reference proteome</keyword>
<gene>
    <name evidence="1" type="primary">23</name>
    <name evidence="1" type="ORF">SEA_BOLT007_23</name>
</gene>
<organism evidence="1 2">
    <name type="scientific">Arthrobacter phage Bolt007</name>
    <dbReference type="NCBI Taxonomy" id="3017297"/>
    <lineage>
        <taxon>Viruses</taxon>
        <taxon>Duplodnaviria</taxon>
        <taxon>Heunggongvirae</taxon>
        <taxon>Uroviricota</taxon>
        <taxon>Caudoviricetes</taxon>
        <taxon>Berryhillviridae</taxon>
        <taxon>Lilmacvirus</taxon>
        <taxon>Lilmacvirus bolt007</taxon>
    </lineage>
</organism>
<protein>
    <submittedName>
        <fullName evidence="1">Uncharacterized protein</fullName>
    </submittedName>
</protein>
<dbReference type="EMBL" id="OP985600">
    <property type="protein sequence ID" value="WBF78991.1"/>
    <property type="molecule type" value="Genomic_DNA"/>
</dbReference>
<dbReference type="Proteomes" id="UP001212175">
    <property type="component" value="Segment"/>
</dbReference>
<evidence type="ECO:0000313" key="1">
    <source>
        <dbReference type="EMBL" id="WBF78991.1"/>
    </source>
</evidence>